<accession>A0ABQ2MZF4</accession>
<comment type="caution">
    <text evidence="1">The sequence shown here is derived from an EMBL/GenBank/DDBJ whole genome shotgun (WGS) entry which is preliminary data.</text>
</comment>
<dbReference type="NCBIfam" id="TIGR03543">
    <property type="entry name" value="divI1A_rptt_fam"/>
    <property type="match status" value="1"/>
</dbReference>
<proteinExistence type="predicted"/>
<dbReference type="NCBIfam" id="TIGR03544">
    <property type="entry name" value="DivI1A_domain"/>
    <property type="match status" value="3"/>
</dbReference>
<name>A0ABQ2MZF4_9MICO</name>
<evidence type="ECO:0000313" key="2">
    <source>
        <dbReference type="Proteomes" id="UP000638043"/>
    </source>
</evidence>
<dbReference type="InterPro" id="IPR019933">
    <property type="entry name" value="DivIVA_domain"/>
</dbReference>
<evidence type="ECO:0000313" key="1">
    <source>
        <dbReference type="EMBL" id="GGO61317.1"/>
    </source>
</evidence>
<organism evidence="1 2">
    <name type="scientific">Microbacterium nanhaiense</name>
    <dbReference type="NCBI Taxonomy" id="1301026"/>
    <lineage>
        <taxon>Bacteria</taxon>
        <taxon>Bacillati</taxon>
        <taxon>Actinomycetota</taxon>
        <taxon>Actinomycetes</taxon>
        <taxon>Micrococcales</taxon>
        <taxon>Microbacteriaceae</taxon>
        <taxon>Microbacterium</taxon>
    </lineage>
</organism>
<dbReference type="InterPro" id="IPR019932">
    <property type="entry name" value="CHP03543"/>
</dbReference>
<keyword evidence="2" id="KW-1185">Reference proteome</keyword>
<sequence length="185" mass="20572">MTQMSVGAPFTRVPWNKRGYDPEAVQAFLDRARASYQDGTGELTSADVRVASFPLTRGGFDMRSVDHALARLEDAFASRERDARIRLDGVDRWVGDARTEAQELLARFGRPQGRRFERAGALRTGYSTAEVDAVADRLARFFARGEPVSADQLRTAAFHPQRGGYREEQVDAVLDAAVRVILAVR</sequence>
<dbReference type="Proteomes" id="UP000638043">
    <property type="component" value="Unassembled WGS sequence"/>
</dbReference>
<reference evidence="2" key="1">
    <citation type="journal article" date="2019" name="Int. J. Syst. Evol. Microbiol.">
        <title>The Global Catalogue of Microorganisms (GCM) 10K type strain sequencing project: providing services to taxonomists for standard genome sequencing and annotation.</title>
        <authorList>
            <consortium name="The Broad Institute Genomics Platform"/>
            <consortium name="The Broad Institute Genome Sequencing Center for Infectious Disease"/>
            <person name="Wu L."/>
            <person name="Ma J."/>
        </authorList>
    </citation>
    <scope>NUCLEOTIDE SEQUENCE [LARGE SCALE GENOMIC DNA]</scope>
    <source>
        <strain evidence="2">CGMCC 4.7181</strain>
    </source>
</reference>
<dbReference type="EMBL" id="BMMQ01000002">
    <property type="protein sequence ID" value="GGO61317.1"/>
    <property type="molecule type" value="Genomic_DNA"/>
</dbReference>
<protein>
    <submittedName>
        <fullName evidence="1">DivIVA domain-containing protein</fullName>
    </submittedName>
</protein>
<dbReference type="RefSeq" id="WP_229661119.1">
    <property type="nucleotide sequence ID" value="NZ_BMMQ01000002.1"/>
</dbReference>
<gene>
    <name evidence="1" type="ORF">GCM10010910_08830</name>
</gene>